<dbReference type="Gene3D" id="3.40.50.720">
    <property type="entry name" value="NAD(P)-binding Rossmann-like Domain"/>
    <property type="match status" value="1"/>
</dbReference>
<name>A0A7M1SWD8_9MICO</name>
<dbReference type="Pfam" id="PF00106">
    <property type="entry name" value="adh_short"/>
    <property type="match status" value="1"/>
</dbReference>
<keyword evidence="2" id="KW-0560">Oxidoreductase</keyword>
<reference evidence="4 5" key="1">
    <citation type="submission" date="2020-10" db="EMBL/GenBank/DDBJ databases">
        <title>Haloactinobacterium sp. RN3S43, a bacterium isolated from saline soil.</title>
        <authorList>
            <person name="Sun J.-Q."/>
        </authorList>
    </citation>
    <scope>NUCLEOTIDE SEQUENCE [LARGE SCALE GENOMIC DNA]</scope>
    <source>
        <strain evidence="4 5">RN3S43</strain>
    </source>
</reference>
<evidence type="ECO:0000256" key="3">
    <source>
        <dbReference type="SAM" id="MobiDB-lite"/>
    </source>
</evidence>
<organism evidence="4 5">
    <name type="scientific">Ruania alkalisoli</name>
    <dbReference type="NCBI Taxonomy" id="2779775"/>
    <lineage>
        <taxon>Bacteria</taxon>
        <taxon>Bacillati</taxon>
        <taxon>Actinomycetota</taxon>
        <taxon>Actinomycetes</taxon>
        <taxon>Micrococcales</taxon>
        <taxon>Ruaniaceae</taxon>
        <taxon>Ruania</taxon>
    </lineage>
</organism>
<dbReference type="PANTHER" id="PTHR43669">
    <property type="entry name" value="5-KETO-D-GLUCONATE 5-REDUCTASE"/>
    <property type="match status" value="1"/>
</dbReference>
<dbReference type="KEGG" id="halt:IM660_03390"/>
<accession>A0A7M1SWD8</accession>
<dbReference type="InterPro" id="IPR020904">
    <property type="entry name" value="Sc_DH/Rdtase_CS"/>
</dbReference>
<dbReference type="GO" id="GO:0016491">
    <property type="term" value="F:oxidoreductase activity"/>
    <property type="evidence" value="ECO:0007669"/>
    <property type="project" value="UniProtKB-KW"/>
</dbReference>
<dbReference type="PROSITE" id="PS00061">
    <property type="entry name" value="ADH_SHORT"/>
    <property type="match status" value="1"/>
</dbReference>
<dbReference type="CDD" id="cd05233">
    <property type="entry name" value="SDR_c"/>
    <property type="match status" value="1"/>
</dbReference>
<evidence type="ECO:0000313" key="5">
    <source>
        <dbReference type="Proteomes" id="UP000593758"/>
    </source>
</evidence>
<feature type="region of interest" description="Disordered" evidence="3">
    <location>
        <begin position="252"/>
        <end position="275"/>
    </location>
</feature>
<evidence type="ECO:0000313" key="4">
    <source>
        <dbReference type="EMBL" id="QOR71357.1"/>
    </source>
</evidence>
<evidence type="ECO:0000256" key="1">
    <source>
        <dbReference type="ARBA" id="ARBA00006484"/>
    </source>
</evidence>
<gene>
    <name evidence="4" type="ORF">IM660_03390</name>
</gene>
<dbReference type="PRINTS" id="PR00081">
    <property type="entry name" value="GDHRDH"/>
</dbReference>
<dbReference type="InterPro" id="IPR036291">
    <property type="entry name" value="NAD(P)-bd_dom_sf"/>
</dbReference>
<dbReference type="RefSeq" id="WP_193498020.1">
    <property type="nucleotide sequence ID" value="NZ_CP063169.1"/>
</dbReference>
<protein>
    <submittedName>
        <fullName evidence="4">SDR family oxidoreductase</fullName>
    </submittedName>
</protein>
<keyword evidence="5" id="KW-1185">Reference proteome</keyword>
<comment type="similarity">
    <text evidence="1">Belongs to the short-chain dehydrogenases/reductases (SDR) family.</text>
</comment>
<dbReference type="Proteomes" id="UP000593758">
    <property type="component" value="Chromosome"/>
</dbReference>
<dbReference type="InterPro" id="IPR002347">
    <property type="entry name" value="SDR_fam"/>
</dbReference>
<dbReference type="AlphaFoldDB" id="A0A7M1SWD8"/>
<dbReference type="PANTHER" id="PTHR43669:SF3">
    <property type="entry name" value="ALCOHOL DEHYDROGENASE, PUTATIVE (AFU_ORTHOLOGUE AFUA_3G03445)-RELATED"/>
    <property type="match status" value="1"/>
</dbReference>
<evidence type="ECO:0000256" key="2">
    <source>
        <dbReference type="ARBA" id="ARBA00023002"/>
    </source>
</evidence>
<dbReference type="EMBL" id="CP063169">
    <property type="protein sequence ID" value="QOR71357.1"/>
    <property type="molecule type" value="Genomic_DNA"/>
</dbReference>
<dbReference type="SUPFAM" id="SSF51735">
    <property type="entry name" value="NAD(P)-binding Rossmann-fold domains"/>
    <property type="match status" value="1"/>
</dbReference>
<sequence length="275" mass="28699">MATARTYPGPARTALITGASRGIGRHLAVGLADAGLDVALLARDSGRLQEVAHEVSSHGRKALVLTADVTDTDAVTRAVATAEQELGSVDLLINNAGVIDAEVPLWEADPQEVRQVLDVNVYGAFLVARATVPGMLLRGGGRVVDLSSGAGVRDMDVMAGYNIAKTALFRIGGGLHEAGYERGLRAFEVAPGVVATEMTAGMIAHADRTDWTPPEAVTAIIRAIATGELDHLSGCYLRAGTDTVEDLRARAAAATDGQPTGRRLTVTDWESPLGQ</sequence>
<proteinExistence type="inferred from homology"/>